<dbReference type="Pfam" id="PF13328">
    <property type="entry name" value="HD_4"/>
    <property type="match status" value="1"/>
</dbReference>
<reference evidence="1" key="1">
    <citation type="submission" date="2021-03" db="EMBL/GenBank/DDBJ databases">
        <title>Whole genome shotgun sequence of Actinoplanes auranticolor NBRC 12245.</title>
        <authorList>
            <person name="Komaki H."/>
            <person name="Tamura T."/>
        </authorList>
    </citation>
    <scope>NUCLEOTIDE SEQUENCE</scope>
    <source>
        <strain evidence="1">NBRC 12245</strain>
    </source>
</reference>
<dbReference type="SUPFAM" id="SSF109604">
    <property type="entry name" value="HD-domain/PDEase-like"/>
    <property type="match status" value="1"/>
</dbReference>
<evidence type="ECO:0000313" key="2">
    <source>
        <dbReference type="Proteomes" id="UP000681340"/>
    </source>
</evidence>
<dbReference type="GO" id="GO:0008893">
    <property type="term" value="F:guanosine-3',5'-bis(diphosphate) 3'-diphosphatase activity"/>
    <property type="evidence" value="ECO:0007669"/>
    <property type="project" value="TreeGrafter"/>
</dbReference>
<dbReference type="PANTHER" id="PTHR46246:SF1">
    <property type="entry name" value="GUANOSINE-3',5'-BIS(DIPHOSPHATE) 3'-PYROPHOSPHOHYDROLASE MESH1"/>
    <property type="match status" value="1"/>
</dbReference>
<comment type="caution">
    <text evidence="1">The sequence shown here is derived from an EMBL/GenBank/DDBJ whole genome shotgun (WGS) entry which is preliminary data.</text>
</comment>
<dbReference type="Proteomes" id="UP000681340">
    <property type="component" value="Unassembled WGS sequence"/>
</dbReference>
<protein>
    <recommendedName>
        <fullName evidence="3">HD domain-containing protein</fullName>
    </recommendedName>
</protein>
<name>A0A919SSF4_9ACTN</name>
<organism evidence="1 2">
    <name type="scientific">Actinoplanes auranticolor</name>
    <dbReference type="NCBI Taxonomy" id="47988"/>
    <lineage>
        <taxon>Bacteria</taxon>
        <taxon>Bacillati</taxon>
        <taxon>Actinomycetota</taxon>
        <taxon>Actinomycetes</taxon>
        <taxon>Micromonosporales</taxon>
        <taxon>Micromonosporaceae</taxon>
        <taxon>Actinoplanes</taxon>
    </lineage>
</organism>
<sequence length="244" mass="26902">MDMRTVTLASAQISVMPLHAVTEVYGEAGLGQRLTLELERLPECDRAIVRRAAVWAADLHNGQRRTREPYVNHLLRVTLRMMCYYRIVDPEVLAAALLHDAVEDQADAIVGRSGDRPEPRGEALQVVAERFGGRVAALVDAVTQPELPPGMDRTAHYVRHVATSLDPSPWARVIKLSDFTDNGVGIIHTAGPKAHRSAVKYAAAVPIFRDLLQRADTPLDADVKAHINRQLDRADQRFAAILGT</sequence>
<dbReference type="AlphaFoldDB" id="A0A919SSF4"/>
<accession>A0A919SSF4</accession>
<dbReference type="PANTHER" id="PTHR46246">
    <property type="entry name" value="GUANOSINE-3',5'-BIS(DIPHOSPHATE) 3'-PYROPHOSPHOHYDROLASE MESH1"/>
    <property type="match status" value="1"/>
</dbReference>
<dbReference type="InterPro" id="IPR052194">
    <property type="entry name" value="MESH1"/>
</dbReference>
<keyword evidence="2" id="KW-1185">Reference proteome</keyword>
<gene>
    <name evidence="1" type="ORF">Aau02nite_76890</name>
</gene>
<dbReference type="Gene3D" id="1.10.3210.10">
    <property type="entry name" value="Hypothetical protein af1432"/>
    <property type="match status" value="1"/>
</dbReference>
<dbReference type="EMBL" id="BOQL01000067">
    <property type="protein sequence ID" value="GIM77626.1"/>
    <property type="molecule type" value="Genomic_DNA"/>
</dbReference>
<evidence type="ECO:0008006" key="3">
    <source>
        <dbReference type="Google" id="ProtNLM"/>
    </source>
</evidence>
<evidence type="ECO:0000313" key="1">
    <source>
        <dbReference type="EMBL" id="GIM77626.1"/>
    </source>
</evidence>
<proteinExistence type="predicted"/>